<dbReference type="Gene3D" id="3.20.20.80">
    <property type="entry name" value="Glycosidases"/>
    <property type="match status" value="1"/>
</dbReference>
<dbReference type="InterPro" id="IPR050386">
    <property type="entry name" value="Glycosyl_hydrolase_5"/>
</dbReference>
<evidence type="ECO:0000256" key="3">
    <source>
        <dbReference type="ARBA" id="ARBA00023001"/>
    </source>
</evidence>
<protein>
    <recommendedName>
        <fullName evidence="9">Glycoside hydrolase family 5 domain-containing protein</fullName>
    </recommendedName>
</protein>
<feature type="domain" description="Glycoside hydrolase family 5" evidence="9">
    <location>
        <begin position="75"/>
        <end position="388"/>
    </location>
</feature>
<dbReference type="Proteomes" id="UP000215884">
    <property type="component" value="Chromosome"/>
</dbReference>
<evidence type="ECO:0000256" key="5">
    <source>
        <dbReference type="ARBA" id="ARBA00023295"/>
    </source>
</evidence>
<gene>
    <name evidence="10" type="ORF">CIT40_06140</name>
</gene>
<dbReference type="SUPFAM" id="SSF51445">
    <property type="entry name" value="(Trans)glycosidases"/>
    <property type="match status" value="1"/>
</dbReference>
<evidence type="ECO:0000256" key="6">
    <source>
        <dbReference type="ARBA" id="ARBA00023326"/>
    </source>
</evidence>
<keyword evidence="11" id="KW-1185">Reference proteome</keyword>
<dbReference type="KEGG" id="brq:CIT40_06140"/>
<dbReference type="GO" id="GO:0008422">
    <property type="term" value="F:beta-glucosidase activity"/>
    <property type="evidence" value="ECO:0007669"/>
    <property type="project" value="TreeGrafter"/>
</dbReference>
<evidence type="ECO:0000313" key="11">
    <source>
        <dbReference type="Proteomes" id="UP000215884"/>
    </source>
</evidence>
<feature type="chain" id="PRO_5016031876" description="Glycoside hydrolase family 5 domain-containing protein" evidence="8">
    <location>
        <begin position="26"/>
        <end position="419"/>
    </location>
</feature>
<dbReference type="GO" id="GO:0005576">
    <property type="term" value="C:extracellular region"/>
    <property type="evidence" value="ECO:0007669"/>
    <property type="project" value="TreeGrafter"/>
</dbReference>
<dbReference type="EMBL" id="CP029426">
    <property type="protein sequence ID" value="AWL99650.1"/>
    <property type="molecule type" value="Genomic_DNA"/>
</dbReference>
<evidence type="ECO:0000256" key="7">
    <source>
        <dbReference type="RuleBase" id="RU361153"/>
    </source>
</evidence>
<reference evidence="10 11" key="1">
    <citation type="journal article" date="2017" name="Syst. Appl. Microbiol.">
        <title>Soybeans inoculated with root zone soils of Canadian native legumes harbour diverse and novel Bradyrhizobium spp. that possess agricultural potential.</title>
        <authorList>
            <person name="Bromfield E.S.P."/>
            <person name="Cloutier S."/>
            <person name="Tambong J.T."/>
            <person name="Tran Thi T.V."/>
        </authorList>
    </citation>
    <scope>NUCLEOTIDE SEQUENCE [LARGE SCALE GENOMIC DNA]</scope>
    <source>
        <strain evidence="10 11">39S1MB</strain>
    </source>
</reference>
<reference evidence="10 11" key="2">
    <citation type="journal article" date="2019" name="Int. J. Syst. Evol. Microbiol.">
        <title>Description and complete genome sequence of Bradyrhizobium amphicarpaeae sp. nov., harbouring photosystem and nitrogen-fixation genes.</title>
        <authorList>
            <person name="Bromfield E.S.P."/>
            <person name="Cloutier S."/>
            <person name="Nguyen H.D.T."/>
        </authorList>
    </citation>
    <scope>NUCLEOTIDE SEQUENCE [LARGE SCALE GENOMIC DNA]</scope>
    <source>
        <strain evidence="10 11">39S1MB</strain>
    </source>
</reference>
<name>A0A2U8PPU1_9BRAD</name>
<proteinExistence type="inferred from homology"/>
<dbReference type="PANTHER" id="PTHR31297:SF41">
    <property type="entry name" value="ENDOGLUCANASE, PUTATIVE (AFU_ORTHOLOGUE AFUA_5G01830)-RELATED"/>
    <property type="match status" value="1"/>
</dbReference>
<sequence>MICRKQMRALWFTTLLILLAVPQHGRTQPLPQMHIGRAISIHSALNWPMMTSSTPPRYVWPPFTAETHPLRPDDLARLKTTGFDTIRLTVGLGIFLSADAKQATELDEIVLDRLRRILDAGLNVILDFHPISQDPRFPPQSFTEAAEDPNAALLRQLESRMARLLSSLPKERVALEILNEPATKAWNKVSASQWQETQQSYFEAVRAAAPNLTVVLSGCCACCNLDLMMIAPKAYNDANTYYTFHVYAPHPFTHQLTKDPKQPISAANFIGAISFPISGEELAEVERRARKDFTNADISDMKLRAQIARDLDIAFKRLEAYGTAAGVEAIFDAQVEWAKKNSIAPQRLFLGEFGVQRPGVDPASRRRWLETVRSASEKRGIPWSYWSFEGPQFMGLALGKESQHFDQVIIEALGMKRTN</sequence>
<keyword evidence="6" id="KW-0624">Polysaccharide degradation</keyword>
<keyword evidence="3" id="KW-0136">Cellulose degradation</keyword>
<organism evidence="10 11">
    <name type="scientific">Bradyrhizobium amphicarpaeae</name>
    <dbReference type="NCBI Taxonomy" id="1404768"/>
    <lineage>
        <taxon>Bacteria</taxon>
        <taxon>Pseudomonadati</taxon>
        <taxon>Pseudomonadota</taxon>
        <taxon>Alphaproteobacteria</taxon>
        <taxon>Hyphomicrobiales</taxon>
        <taxon>Nitrobacteraceae</taxon>
        <taxon>Bradyrhizobium</taxon>
    </lineage>
</organism>
<dbReference type="InterPro" id="IPR017853">
    <property type="entry name" value="GH"/>
</dbReference>
<dbReference type="OrthoDB" id="9800955at2"/>
<dbReference type="GO" id="GO:0009986">
    <property type="term" value="C:cell surface"/>
    <property type="evidence" value="ECO:0007669"/>
    <property type="project" value="TreeGrafter"/>
</dbReference>
<dbReference type="AlphaFoldDB" id="A0A2U8PPU1"/>
<keyword evidence="2 7" id="KW-0378">Hydrolase</keyword>
<accession>A0A2U8PPU1</accession>
<feature type="signal peptide" evidence="8">
    <location>
        <begin position="1"/>
        <end position="25"/>
    </location>
</feature>
<evidence type="ECO:0000256" key="8">
    <source>
        <dbReference type="SAM" id="SignalP"/>
    </source>
</evidence>
<dbReference type="InterPro" id="IPR001547">
    <property type="entry name" value="Glyco_hydro_5"/>
</dbReference>
<evidence type="ECO:0000313" key="10">
    <source>
        <dbReference type="EMBL" id="AWL99650.1"/>
    </source>
</evidence>
<keyword evidence="5 7" id="KW-0326">Glycosidase</keyword>
<evidence type="ECO:0000256" key="1">
    <source>
        <dbReference type="ARBA" id="ARBA00005641"/>
    </source>
</evidence>
<dbReference type="Pfam" id="PF00150">
    <property type="entry name" value="Cellulase"/>
    <property type="match status" value="1"/>
</dbReference>
<keyword evidence="4" id="KW-0119">Carbohydrate metabolism</keyword>
<comment type="similarity">
    <text evidence="1 7">Belongs to the glycosyl hydrolase 5 (cellulase A) family.</text>
</comment>
<evidence type="ECO:0000256" key="4">
    <source>
        <dbReference type="ARBA" id="ARBA00023277"/>
    </source>
</evidence>
<keyword evidence="8" id="KW-0732">Signal</keyword>
<dbReference type="GO" id="GO:0030245">
    <property type="term" value="P:cellulose catabolic process"/>
    <property type="evidence" value="ECO:0007669"/>
    <property type="project" value="UniProtKB-KW"/>
</dbReference>
<dbReference type="PANTHER" id="PTHR31297">
    <property type="entry name" value="GLUCAN ENDO-1,6-BETA-GLUCOSIDASE B"/>
    <property type="match status" value="1"/>
</dbReference>
<evidence type="ECO:0000259" key="9">
    <source>
        <dbReference type="Pfam" id="PF00150"/>
    </source>
</evidence>
<evidence type="ECO:0000256" key="2">
    <source>
        <dbReference type="ARBA" id="ARBA00022801"/>
    </source>
</evidence>